<gene>
    <name evidence="1" type="ORF">KC19_11G005500</name>
</gene>
<dbReference type="SUPFAM" id="SSF53474">
    <property type="entry name" value="alpha/beta-Hydrolases"/>
    <property type="match status" value="1"/>
</dbReference>
<dbReference type="Gene3D" id="3.40.50.1820">
    <property type="entry name" value="alpha/beta hydrolase"/>
    <property type="match status" value="1"/>
</dbReference>
<sequence>MPLLTSHSSYSCLSFAASEVPQLATGRCQCSGATVSHSFAKARRLLRARETSTFRFATLRAVKEGTREPVNMTVSTESIAQSDDISALSHIMEPIHEGDRDLLLVYCPGALQASENYFPLMHEIQAQLSLRLWIVVLHNTNQEALSSSKVDASLTGVIARLQERGFRSVSSAIENVFIAGHSIGAWVGRPVALKRAQGFIQMGSSFNAQEDNLPQHPKPVLTLGGGRDGQMTPAAIAKHAGDVLATERDLGRHNTCAVKPVIIIPGMNHAQFSDGRPNLERGDLNPAISITDGRRRAGELAAAFLAVQSEGPSGPAGARGLEILTKGVEETHTRYRVLWESLANQTGDAVAHQLHVASSSALSADNITTIHHDFVDNFVISKPSIDTEMNKVFITTYLKPAVKQGICNLWVKMKSREALALHFDTAYVPAAQIETLGKEINTKTFDTALSLVSDDAREMYLKHGKKLRFMDDWLCPPPATIWIESDLSFTATPSGDVEVRTPVLLSPMNMPPRFAGMHYMKVLTLARAIHWILLDSFR</sequence>
<evidence type="ECO:0000313" key="2">
    <source>
        <dbReference type="Proteomes" id="UP000822688"/>
    </source>
</evidence>
<dbReference type="AlphaFoldDB" id="A0A8T0GBF9"/>
<accession>A0A8T0GBF9</accession>
<reference evidence="1 2" key="1">
    <citation type="submission" date="2020-06" db="EMBL/GenBank/DDBJ databases">
        <title>WGS assembly of Ceratodon purpureus strain R40.</title>
        <authorList>
            <person name="Carey S.B."/>
            <person name="Jenkins J."/>
            <person name="Shu S."/>
            <person name="Lovell J.T."/>
            <person name="Sreedasyam A."/>
            <person name="Maumus F."/>
            <person name="Tiley G.P."/>
            <person name="Fernandez-Pozo N."/>
            <person name="Barry K."/>
            <person name="Chen C."/>
            <person name="Wang M."/>
            <person name="Lipzen A."/>
            <person name="Daum C."/>
            <person name="Saski C.A."/>
            <person name="Payton A.C."/>
            <person name="Mcbreen J.C."/>
            <person name="Conrad R.E."/>
            <person name="Kollar L.M."/>
            <person name="Olsson S."/>
            <person name="Huttunen S."/>
            <person name="Landis J.B."/>
            <person name="Wickett N.J."/>
            <person name="Johnson M.G."/>
            <person name="Rensing S.A."/>
            <person name="Grimwood J."/>
            <person name="Schmutz J."/>
            <person name="Mcdaniel S.F."/>
        </authorList>
    </citation>
    <scope>NUCLEOTIDE SEQUENCE [LARGE SCALE GENOMIC DNA]</scope>
    <source>
        <strain evidence="1 2">R40</strain>
    </source>
</reference>
<dbReference type="EMBL" id="CM026432">
    <property type="protein sequence ID" value="KAG0555817.1"/>
    <property type="molecule type" value="Genomic_DNA"/>
</dbReference>
<dbReference type="InterPro" id="IPR029058">
    <property type="entry name" value="AB_hydrolase_fold"/>
</dbReference>
<comment type="caution">
    <text evidence="1">The sequence shown here is derived from an EMBL/GenBank/DDBJ whole genome shotgun (WGS) entry which is preliminary data.</text>
</comment>
<dbReference type="Proteomes" id="UP000822688">
    <property type="component" value="Chromosome 11"/>
</dbReference>
<protein>
    <submittedName>
        <fullName evidence="1">Uncharacterized protein</fullName>
    </submittedName>
</protein>
<keyword evidence="2" id="KW-1185">Reference proteome</keyword>
<evidence type="ECO:0000313" key="1">
    <source>
        <dbReference type="EMBL" id="KAG0555817.1"/>
    </source>
</evidence>
<proteinExistence type="predicted"/>
<organism evidence="1 2">
    <name type="scientific">Ceratodon purpureus</name>
    <name type="common">Fire moss</name>
    <name type="synonym">Dicranum purpureum</name>
    <dbReference type="NCBI Taxonomy" id="3225"/>
    <lineage>
        <taxon>Eukaryota</taxon>
        <taxon>Viridiplantae</taxon>
        <taxon>Streptophyta</taxon>
        <taxon>Embryophyta</taxon>
        <taxon>Bryophyta</taxon>
        <taxon>Bryophytina</taxon>
        <taxon>Bryopsida</taxon>
        <taxon>Dicranidae</taxon>
        <taxon>Pseudoditrichales</taxon>
        <taxon>Ditrichaceae</taxon>
        <taxon>Ceratodon</taxon>
    </lineage>
</organism>
<name>A0A8T0GBF9_CERPU</name>